<dbReference type="AlphaFoldDB" id="A0A6B3LX72"/>
<dbReference type="InterPro" id="IPR029055">
    <property type="entry name" value="Ntn_hydrolases_N"/>
</dbReference>
<evidence type="ECO:0000256" key="4">
    <source>
        <dbReference type="ARBA" id="ARBA00069124"/>
    </source>
</evidence>
<sequence length="323" mass="34594">MAHFSIAIHGGAGTITPASMTPELEVKYKTALREALEVGAAILAQGGSALDAVQHTVVALEDTPLFNAGRGSVFTKHGKHEMDAAIMCGKTLQAGAVAGVYSIKNPVNLARAIIENSDHVFMSGYGAEEFARRQNIAFAPEEYFFDALRYKQWGEVRDSDVFMLDHTAGDEKFGTVGAVAMDLQGNLASATSTGGMTNKNYNRIGDTPVIGAGTYANNHTCAVSCTGHGEYFLRAVVAYDVSCLMEYKGLSLQDACDTVVKKKLVQLGGEGGLIAVDNEGNIAMPFNSEGMYRGCMNSRSEPYIAIYKDKMPDSMSSKLQQKV</sequence>
<dbReference type="CDD" id="cd04701">
    <property type="entry name" value="Asparaginase_2"/>
    <property type="match status" value="1"/>
</dbReference>
<dbReference type="FunFam" id="3.60.20.30:FF:000001">
    <property type="entry name" value="Isoaspartyl peptidase/L-asparaginase"/>
    <property type="match status" value="1"/>
</dbReference>
<accession>A0A6B3LX72</accession>
<evidence type="ECO:0000256" key="3">
    <source>
        <dbReference type="ARBA" id="ARBA00022813"/>
    </source>
</evidence>
<gene>
    <name evidence="8" type="ORF">GXP69_14580</name>
</gene>
<organism evidence="8 9">
    <name type="scientific">Pontibacter burrus</name>
    <dbReference type="NCBI Taxonomy" id="2704466"/>
    <lineage>
        <taxon>Bacteria</taxon>
        <taxon>Pseudomonadati</taxon>
        <taxon>Bacteroidota</taxon>
        <taxon>Cytophagia</taxon>
        <taxon>Cytophagales</taxon>
        <taxon>Hymenobacteraceae</taxon>
        <taxon>Pontibacter</taxon>
    </lineage>
</organism>
<evidence type="ECO:0000256" key="1">
    <source>
        <dbReference type="ARBA" id="ARBA00022670"/>
    </source>
</evidence>
<dbReference type="RefSeq" id="WP_163915810.1">
    <property type="nucleotide sequence ID" value="NZ_JAAGWD010000006.1"/>
</dbReference>
<evidence type="ECO:0000313" key="8">
    <source>
        <dbReference type="EMBL" id="NEM98926.1"/>
    </source>
</evidence>
<dbReference type="PANTHER" id="PTHR10188:SF6">
    <property type="entry name" value="N(4)-(BETA-N-ACETYLGLUCOSAMINYL)-L-ASPARAGINASE"/>
    <property type="match status" value="1"/>
</dbReference>
<keyword evidence="9" id="KW-1185">Reference proteome</keyword>
<dbReference type="GO" id="GO:0006508">
    <property type="term" value="P:proteolysis"/>
    <property type="evidence" value="ECO:0007669"/>
    <property type="project" value="UniProtKB-KW"/>
</dbReference>
<keyword evidence="3" id="KW-0068">Autocatalytic cleavage</keyword>
<feature type="binding site" evidence="6">
    <location>
        <begin position="203"/>
        <end position="206"/>
    </location>
    <ligand>
        <name>substrate</name>
    </ligand>
</feature>
<dbReference type="Proteomes" id="UP000474777">
    <property type="component" value="Unassembled WGS sequence"/>
</dbReference>
<dbReference type="Pfam" id="PF01112">
    <property type="entry name" value="Asparaginase_2"/>
    <property type="match status" value="1"/>
</dbReference>
<reference evidence="8 9" key="1">
    <citation type="submission" date="2020-02" db="EMBL/GenBank/DDBJ databases">
        <authorList>
            <person name="Kim M.K."/>
        </authorList>
    </citation>
    <scope>NUCLEOTIDE SEQUENCE [LARGE SCALE GENOMIC DNA]</scope>
    <source>
        <strain evidence="8 9">BT327</strain>
    </source>
</reference>
<protein>
    <recommendedName>
        <fullName evidence="4">Isoaspartyl peptidase</fullName>
    </recommendedName>
</protein>
<feature type="active site" description="Nucleophile" evidence="5">
    <location>
        <position position="175"/>
    </location>
</feature>
<evidence type="ECO:0000256" key="7">
    <source>
        <dbReference type="PIRSR" id="PIRSR600246-3"/>
    </source>
</evidence>
<feature type="site" description="Cleavage; by autolysis" evidence="7">
    <location>
        <begin position="174"/>
        <end position="175"/>
    </location>
</feature>
<dbReference type="Gene3D" id="3.60.20.30">
    <property type="entry name" value="(Glycosyl)asparaginase"/>
    <property type="match status" value="1"/>
</dbReference>
<dbReference type="GO" id="GO:0008233">
    <property type="term" value="F:peptidase activity"/>
    <property type="evidence" value="ECO:0007669"/>
    <property type="project" value="UniProtKB-KW"/>
</dbReference>
<name>A0A6B3LX72_9BACT</name>
<dbReference type="GO" id="GO:0016811">
    <property type="term" value="F:hydrolase activity, acting on carbon-nitrogen (but not peptide) bonds, in linear amides"/>
    <property type="evidence" value="ECO:0007669"/>
    <property type="project" value="UniProtKB-ARBA"/>
</dbReference>
<feature type="binding site" evidence="6">
    <location>
        <begin position="226"/>
        <end position="229"/>
    </location>
    <ligand>
        <name>substrate</name>
    </ligand>
</feature>
<comment type="caution">
    <text evidence="8">The sequence shown here is derived from an EMBL/GenBank/DDBJ whole genome shotgun (WGS) entry which is preliminary data.</text>
</comment>
<dbReference type="InterPro" id="IPR000246">
    <property type="entry name" value="Peptidase_T2"/>
</dbReference>
<dbReference type="SUPFAM" id="SSF56235">
    <property type="entry name" value="N-terminal nucleophile aminohydrolases (Ntn hydrolases)"/>
    <property type="match status" value="1"/>
</dbReference>
<evidence type="ECO:0000256" key="6">
    <source>
        <dbReference type="PIRSR" id="PIRSR600246-2"/>
    </source>
</evidence>
<keyword evidence="2" id="KW-0378">Hydrolase</keyword>
<keyword evidence="1" id="KW-0645">Protease</keyword>
<dbReference type="PANTHER" id="PTHR10188">
    <property type="entry name" value="L-ASPARAGINASE"/>
    <property type="match status" value="1"/>
</dbReference>
<evidence type="ECO:0000256" key="2">
    <source>
        <dbReference type="ARBA" id="ARBA00022801"/>
    </source>
</evidence>
<evidence type="ECO:0000313" key="9">
    <source>
        <dbReference type="Proteomes" id="UP000474777"/>
    </source>
</evidence>
<proteinExistence type="predicted"/>
<dbReference type="EMBL" id="JAAGWD010000006">
    <property type="protein sequence ID" value="NEM98926.1"/>
    <property type="molecule type" value="Genomic_DNA"/>
</dbReference>
<evidence type="ECO:0000256" key="5">
    <source>
        <dbReference type="PIRSR" id="PIRSR600246-1"/>
    </source>
</evidence>